<dbReference type="EMBL" id="DS016989">
    <property type="protein sequence ID" value="KMU85602.1"/>
    <property type="molecule type" value="Genomic_DNA"/>
</dbReference>
<reference evidence="3" key="1">
    <citation type="journal article" date="2010" name="Genome Res.">
        <title>Population genomic sequencing of Coccidioides fungi reveals recent hybridization and transposon control.</title>
        <authorList>
            <person name="Neafsey D.E."/>
            <person name="Barker B.M."/>
            <person name="Sharpton T.J."/>
            <person name="Stajich J.E."/>
            <person name="Park D.J."/>
            <person name="Whiston E."/>
            <person name="Hung C.-Y."/>
            <person name="McMahan C."/>
            <person name="White J."/>
            <person name="Sykes S."/>
            <person name="Heiman D."/>
            <person name="Young S."/>
            <person name="Zeng Q."/>
            <person name="Abouelleil A."/>
            <person name="Aftuck L."/>
            <person name="Bessette D."/>
            <person name="Brown A."/>
            <person name="FitzGerald M."/>
            <person name="Lui A."/>
            <person name="Macdonald J.P."/>
            <person name="Priest M."/>
            <person name="Orbach M.J."/>
            <person name="Galgiani J.N."/>
            <person name="Kirkland T.N."/>
            <person name="Cole G.T."/>
            <person name="Birren B.W."/>
            <person name="Henn M.R."/>
            <person name="Taylor J.W."/>
            <person name="Rounsley S.D."/>
        </authorList>
    </citation>
    <scope>NUCLEOTIDE SEQUENCE [LARGE SCALE GENOMIC DNA]</scope>
    <source>
        <strain evidence="3">H538.4</strain>
    </source>
</reference>
<proteinExistence type="predicted"/>
<gene>
    <name evidence="2" type="ORF">CIHG_03643</name>
</gene>
<evidence type="ECO:0000313" key="3">
    <source>
        <dbReference type="Proteomes" id="UP000054563"/>
    </source>
</evidence>
<name>A0A0J8RLA0_COCIT</name>
<evidence type="ECO:0000313" key="2">
    <source>
        <dbReference type="EMBL" id="KMU85602.1"/>
    </source>
</evidence>
<dbReference type="Proteomes" id="UP000054563">
    <property type="component" value="Unassembled WGS sequence"/>
</dbReference>
<feature type="region of interest" description="Disordered" evidence="1">
    <location>
        <begin position="1"/>
        <end position="82"/>
    </location>
</feature>
<accession>A0A0J8RLA0</accession>
<dbReference type="AlphaFoldDB" id="A0A0J8RLA0"/>
<sequence>MSAPPTKTTIVERRDSILGPLGPRTGIPRTPYSPYMPFTPITPLTPSRMITRQERKKMERKNGTRVQTEADLVMSDEEMWGA</sequence>
<dbReference type="OrthoDB" id="4524805at2759"/>
<feature type="compositionally biased region" description="Basic and acidic residues" evidence="1">
    <location>
        <begin position="51"/>
        <end position="62"/>
    </location>
</feature>
<organism evidence="2 3">
    <name type="scientific">Coccidioides immitis H538.4</name>
    <dbReference type="NCBI Taxonomy" id="396776"/>
    <lineage>
        <taxon>Eukaryota</taxon>
        <taxon>Fungi</taxon>
        <taxon>Dikarya</taxon>
        <taxon>Ascomycota</taxon>
        <taxon>Pezizomycotina</taxon>
        <taxon>Eurotiomycetes</taxon>
        <taxon>Eurotiomycetidae</taxon>
        <taxon>Onygenales</taxon>
        <taxon>Onygenaceae</taxon>
        <taxon>Coccidioides</taxon>
    </lineage>
</organism>
<protein>
    <submittedName>
        <fullName evidence="2">Uncharacterized protein</fullName>
    </submittedName>
</protein>
<evidence type="ECO:0000256" key="1">
    <source>
        <dbReference type="SAM" id="MobiDB-lite"/>
    </source>
</evidence>
<dbReference type="VEuPathDB" id="FungiDB:CIHG_03643"/>